<name>A0A182N9L4_9DIPT</name>
<evidence type="ECO:0000313" key="2">
    <source>
        <dbReference type="EnsemblMetazoa" id="ADIR004340-PA"/>
    </source>
</evidence>
<protein>
    <submittedName>
        <fullName evidence="2">Uncharacterized protein</fullName>
    </submittedName>
</protein>
<dbReference type="Proteomes" id="UP000075884">
    <property type="component" value="Unassembled WGS sequence"/>
</dbReference>
<sequence>MLNGAGEDTGDGIKSFEQDHGGGGEDANNQFWCMMLLGFLYIMYDALKCVASVSLSWWQKEPLLRLEADRCADRPPDVVSSDGRKTPATFDQSPTA</sequence>
<dbReference type="EnsemblMetazoa" id="ADIR004340-RA">
    <property type="protein sequence ID" value="ADIR004340-PA"/>
    <property type="gene ID" value="ADIR004340"/>
</dbReference>
<dbReference type="AlphaFoldDB" id="A0A182N9L4"/>
<reference evidence="3" key="1">
    <citation type="submission" date="2013-03" db="EMBL/GenBank/DDBJ databases">
        <title>The Genome Sequence of Anopheles dirus WRAIR2.</title>
        <authorList>
            <consortium name="The Broad Institute Genomics Platform"/>
            <person name="Neafsey D.E."/>
            <person name="Walton C."/>
            <person name="Walker B."/>
            <person name="Young S.K."/>
            <person name="Zeng Q."/>
            <person name="Gargeya S."/>
            <person name="Fitzgerald M."/>
            <person name="Haas B."/>
            <person name="Abouelleil A."/>
            <person name="Allen A.W."/>
            <person name="Alvarado L."/>
            <person name="Arachchi H.M."/>
            <person name="Berlin A.M."/>
            <person name="Chapman S.B."/>
            <person name="Gainer-Dewar J."/>
            <person name="Goldberg J."/>
            <person name="Griggs A."/>
            <person name="Gujja S."/>
            <person name="Hansen M."/>
            <person name="Howarth C."/>
            <person name="Imamovic A."/>
            <person name="Ireland A."/>
            <person name="Larimer J."/>
            <person name="McCowan C."/>
            <person name="Murphy C."/>
            <person name="Pearson M."/>
            <person name="Poon T.W."/>
            <person name="Priest M."/>
            <person name="Roberts A."/>
            <person name="Saif S."/>
            <person name="Shea T."/>
            <person name="Sisk P."/>
            <person name="Sykes S."/>
            <person name="Wortman J."/>
            <person name="Nusbaum C."/>
            <person name="Birren B."/>
        </authorList>
    </citation>
    <scope>NUCLEOTIDE SEQUENCE [LARGE SCALE GENOMIC DNA]</scope>
    <source>
        <strain evidence="3">WRAIR2</strain>
    </source>
</reference>
<reference evidence="2" key="2">
    <citation type="submission" date="2020-05" db="UniProtKB">
        <authorList>
            <consortium name="EnsemblMetazoa"/>
        </authorList>
    </citation>
    <scope>IDENTIFICATION</scope>
    <source>
        <strain evidence="2">WRAIR2</strain>
    </source>
</reference>
<dbReference type="VEuPathDB" id="VectorBase:ADIR004340"/>
<accession>A0A182N9L4</accession>
<organism evidence="2 3">
    <name type="scientific">Anopheles dirus</name>
    <dbReference type="NCBI Taxonomy" id="7168"/>
    <lineage>
        <taxon>Eukaryota</taxon>
        <taxon>Metazoa</taxon>
        <taxon>Ecdysozoa</taxon>
        <taxon>Arthropoda</taxon>
        <taxon>Hexapoda</taxon>
        <taxon>Insecta</taxon>
        <taxon>Pterygota</taxon>
        <taxon>Neoptera</taxon>
        <taxon>Endopterygota</taxon>
        <taxon>Diptera</taxon>
        <taxon>Nematocera</taxon>
        <taxon>Culicoidea</taxon>
        <taxon>Culicidae</taxon>
        <taxon>Anophelinae</taxon>
        <taxon>Anopheles</taxon>
    </lineage>
</organism>
<evidence type="ECO:0000313" key="3">
    <source>
        <dbReference type="Proteomes" id="UP000075884"/>
    </source>
</evidence>
<feature type="region of interest" description="Disordered" evidence="1">
    <location>
        <begin position="73"/>
        <end position="96"/>
    </location>
</feature>
<feature type="region of interest" description="Disordered" evidence="1">
    <location>
        <begin position="1"/>
        <end position="22"/>
    </location>
</feature>
<evidence type="ECO:0000256" key="1">
    <source>
        <dbReference type="SAM" id="MobiDB-lite"/>
    </source>
</evidence>
<keyword evidence="3" id="KW-1185">Reference proteome</keyword>
<proteinExistence type="predicted"/>